<dbReference type="InterPro" id="IPR050106">
    <property type="entry name" value="HistidinolP_aminotransfase"/>
</dbReference>
<protein>
    <recommendedName>
        <fullName evidence="6">Histidinol-phosphate aminotransferase</fullName>
        <ecNumber evidence="6">2.6.1.9</ecNumber>
    </recommendedName>
    <alternativeName>
        <fullName evidence="6">Imidazole acetol-phosphate transaminase</fullName>
    </alternativeName>
</protein>
<dbReference type="EC" id="2.6.1.9" evidence="6"/>
<dbReference type="InterPro" id="IPR004839">
    <property type="entry name" value="Aminotransferase_I/II_large"/>
</dbReference>
<reference evidence="8 9" key="1">
    <citation type="submission" date="2018-11" db="EMBL/GenBank/DDBJ databases">
        <title>Genome sequencing and assembly of Anaerosphaera sp. nov., GS7-6-2.</title>
        <authorList>
            <person name="Rettenmaier R."/>
            <person name="Liebl W."/>
            <person name="Zverlov V."/>
        </authorList>
    </citation>
    <scope>NUCLEOTIDE SEQUENCE [LARGE SCALE GENOMIC DNA]</scope>
    <source>
        <strain evidence="8 9">GS7-6-2</strain>
    </source>
</reference>
<dbReference type="Pfam" id="PF00155">
    <property type="entry name" value="Aminotran_1_2"/>
    <property type="match status" value="1"/>
</dbReference>
<keyword evidence="3 6" id="KW-0032">Aminotransferase</keyword>
<dbReference type="OrthoDB" id="9813612at2"/>
<dbReference type="Gene3D" id="3.90.1150.10">
    <property type="entry name" value="Aspartate Aminotransferase, domain 1"/>
    <property type="match status" value="1"/>
</dbReference>
<evidence type="ECO:0000256" key="6">
    <source>
        <dbReference type="HAMAP-Rule" id="MF_01023"/>
    </source>
</evidence>
<feature type="domain" description="Aminotransferase class I/classII large" evidence="7">
    <location>
        <begin position="31"/>
        <end position="354"/>
    </location>
</feature>
<evidence type="ECO:0000256" key="3">
    <source>
        <dbReference type="ARBA" id="ARBA00022576"/>
    </source>
</evidence>
<dbReference type="UniPathway" id="UPA00031">
    <property type="reaction ID" value="UER00012"/>
</dbReference>
<evidence type="ECO:0000256" key="2">
    <source>
        <dbReference type="ARBA" id="ARBA00011738"/>
    </source>
</evidence>
<comment type="cofactor">
    <cofactor evidence="1 6">
        <name>pyridoxal 5'-phosphate</name>
        <dbReference type="ChEBI" id="CHEBI:597326"/>
    </cofactor>
</comment>
<dbReference type="HAMAP" id="MF_01023">
    <property type="entry name" value="HisC_aminotrans_2"/>
    <property type="match status" value="1"/>
</dbReference>
<sequence>MIKAREEIKNIIPYVPGRPIADVQKEYGLENVIKLASNENPFGTSEVVKKALVDYINGGLNIYPDGNATDLKEKLSETLKLSPENLLITNGGDEALTLIAQTYINPTDEVILSEYTFTRYTDSSTIMGAKINFVPMKSYRYDLDGILNRINENTKLIWVCNPNNPTGTLLTEKEVLNFLNKVPKHILVVYDEAYVEFAESEDAIKDAYNLFKEYPNVITVKTFSKIYGLAGLRVGYLVGQPDIIANINKVRGPFNCNVLGQLAAINALDDKAFLKKVYENNLKGKKYLYEVLDKLSLPYCKSQTNHIFFETPMIDSKTLFEEMQKRGVIIRPMKGNYSRVSIGTMEENQEFAKTLVEVIQNFK</sequence>
<dbReference type="PANTHER" id="PTHR43643">
    <property type="entry name" value="HISTIDINOL-PHOSPHATE AMINOTRANSFERASE 2"/>
    <property type="match status" value="1"/>
</dbReference>
<dbReference type="InterPro" id="IPR015421">
    <property type="entry name" value="PyrdxlP-dep_Trfase_major"/>
</dbReference>
<name>A0A437S5C0_9FIRM</name>
<keyword evidence="5 6" id="KW-0663">Pyridoxal phosphate</keyword>
<accession>A0A437S5C0</accession>
<evidence type="ECO:0000313" key="8">
    <source>
        <dbReference type="EMBL" id="RVU54223.1"/>
    </source>
</evidence>
<dbReference type="NCBIfam" id="TIGR01141">
    <property type="entry name" value="hisC"/>
    <property type="match status" value="1"/>
</dbReference>
<comment type="subunit">
    <text evidence="2 6">Homodimer.</text>
</comment>
<dbReference type="CDD" id="cd00609">
    <property type="entry name" value="AAT_like"/>
    <property type="match status" value="1"/>
</dbReference>
<keyword evidence="6" id="KW-0028">Amino-acid biosynthesis</keyword>
<dbReference type="GO" id="GO:0030170">
    <property type="term" value="F:pyridoxal phosphate binding"/>
    <property type="evidence" value="ECO:0007669"/>
    <property type="project" value="InterPro"/>
</dbReference>
<organism evidence="8 9">
    <name type="scientific">Anaerosphaera multitolerans</name>
    <dbReference type="NCBI Taxonomy" id="2487351"/>
    <lineage>
        <taxon>Bacteria</taxon>
        <taxon>Bacillati</taxon>
        <taxon>Bacillota</taxon>
        <taxon>Tissierellia</taxon>
        <taxon>Tissierellales</taxon>
        <taxon>Peptoniphilaceae</taxon>
        <taxon>Anaerosphaera</taxon>
    </lineage>
</organism>
<comment type="similarity">
    <text evidence="6">Belongs to the class-II pyridoxal-phosphate-dependent aminotransferase family. Histidinol-phosphate aminotransferase subfamily.</text>
</comment>
<keyword evidence="6" id="KW-0368">Histidine biosynthesis</keyword>
<dbReference type="InterPro" id="IPR005861">
    <property type="entry name" value="HisP_aminotrans"/>
</dbReference>
<dbReference type="InterPro" id="IPR015422">
    <property type="entry name" value="PyrdxlP-dep_Trfase_small"/>
</dbReference>
<keyword evidence="9" id="KW-1185">Reference proteome</keyword>
<evidence type="ECO:0000259" key="7">
    <source>
        <dbReference type="Pfam" id="PF00155"/>
    </source>
</evidence>
<comment type="pathway">
    <text evidence="6">Amino-acid biosynthesis; L-histidine biosynthesis; L-histidine from 5-phospho-alpha-D-ribose 1-diphosphate: step 7/9.</text>
</comment>
<feature type="modified residue" description="N6-(pyridoxal phosphate)lysine" evidence="6">
    <location>
        <position position="225"/>
    </location>
</feature>
<dbReference type="GO" id="GO:0004400">
    <property type="term" value="F:histidinol-phosphate transaminase activity"/>
    <property type="evidence" value="ECO:0007669"/>
    <property type="project" value="UniProtKB-UniRule"/>
</dbReference>
<evidence type="ECO:0000256" key="5">
    <source>
        <dbReference type="ARBA" id="ARBA00022898"/>
    </source>
</evidence>
<evidence type="ECO:0000313" key="9">
    <source>
        <dbReference type="Proteomes" id="UP000288812"/>
    </source>
</evidence>
<comment type="caution">
    <text evidence="8">The sequence shown here is derived from an EMBL/GenBank/DDBJ whole genome shotgun (WGS) entry which is preliminary data.</text>
</comment>
<keyword evidence="4 6" id="KW-0808">Transferase</keyword>
<dbReference type="Proteomes" id="UP000288812">
    <property type="component" value="Unassembled WGS sequence"/>
</dbReference>
<dbReference type="EMBL" id="RLIH01000013">
    <property type="protein sequence ID" value="RVU54223.1"/>
    <property type="molecule type" value="Genomic_DNA"/>
</dbReference>
<dbReference type="RefSeq" id="WP_127725022.1">
    <property type="nucleotide sequence ID" value="NZ_RLIH01000013.1"/>
</dbReference>
<evidence type="ECO:0000256" key="1">
    <source>
        <dbReference type="ARBA" id="ARBA00001933"/>
    </source>
</evidence>
<proteinExistence type="inferred from homology"/>
<dbReference type="SUPFAM" id="SSF53383">
    <property type="entry name" value="PLP-dependent transferases"/>
    <property type="match status" value="1"/>
</dbReference>
<dbReference type="InterPro" id="IPR015424">
    <property type="entry name" value="PyrdxlP-dep_Trfase"/>
</dbReference>
<dbReference type="AlphaFoldDB" id="A0A437S5C0"/>
<gene>
    <name evidence="6" type="primary">hisC</name>
    <name evidence="8" type="ORF">EF514_08565</name>
</gene>
<dbReference type="GO" id="GO:0000105">
    <property type="term" value="P:L-histidine biosynthetic process"/>
    <property type="evidence" value="ECO:0007669"/>
    <property type="project" value="UniProtKB-UniRule"/>
</dbReference>
<dbReference type="Gene3D" id="3.40.640.10">
    <property type="entry name" value="Type I PLP-dependent aspartate aminotransferase-like (Major domain)"/>
    <property type="match status" value="1"/>
</dbReference>
<evidence type="ECO:0000256" key="4">
    <source>
        <dbReference type="ARBA" id="ARBA00022679"/>
    </source>
</evidence>
<dbReference type="PANTHER" id="PTHR43643:SF3">
    <property type="entry name" value="HISTIDINOL-PHOSPHATE AMINOTRANSFERASE"/>
    <property type="match status" value="1"/>
</dbReference>
<comment type="catalytic activity">
    <reaction evidence="6">
        <text>L-histidinol phosphate + 2-oxoglutarate = 3-(imidazol-4-yl)-2-oxopropyl phosphate + L-glutamate</text>
        <dbReference type="Rhea" id="RHEA:23744"/>
        <dbReference type="ChEBI" id="CHEBI:16810"/>
        <dbReference type="ChEBI" id="CHEBI:29985"/>
        <dbReference type="ChEBI" id="CHEBI:57766"/>
        <dbReference type="ChEBI" id="CHEBI:57980"/>
        <dbReference type="EC" id="2.6.1.9"/>
    </reaction>
</comment>